<feature type="binding site" evidence="9 11">
    <location>
        <position position="185"/>
    </location>
    <ligand>
        <name>substrate</name>
    </ligand>
</feature>
<comment type="function">
    <text evidence="1 9">Catalyzes the decarboxylation of orotidine 5'-monophosphate (OMP) to uridine 5'-monophosphate (UMP).</text>
</comment>
<evidence type="ECO:0000313" key="15">
    <source>
        <dbReference type="Proteomes" id="UP000233293"/>
    </source>
</evidence>
<dbReference type="InterPro" id="IPR014732">
    <property type="entry name" value="OMPdecase"/>
</dbReference>
<dbReference type="InterPro" id="IPR001754">
    <property type="entry name" value="OMPdeCOase_dom"/>
</dbReference>
<dbReference type="SUPFAM" id="SSF51366">
    <property type="entry name" value="Ribulose-phoshate binding barrel"/>
    <property type="match status" value="1"/>
</dbReference>
<dbReference type="AlphaFoldDB" id="A0A2N3PSN1"/>
<dbReference type="HAMAP" id="MF_01200_B">
    <property type="entry name" value="OMPdecase_type1_B"/>
    <property type="match status" value="1"/>
</dbReference>
<protein>
    <recommendedName>
        <fullName evidence="9">Orotidine 5'-phosphate decarboxylase</fullName>
        <ecNumber evidence="9">4.1.1.23</ecNumber>
    </recommendedName>
    <alternativeName>
        <fullName evidence="9">OMP decarboxylase</fullName>
        <shortName evidence="9">OMPDCase</shortName>
        <shortName evidence="9">OMPdecase</shortName>
    </alternativeName>
</protein>
<accession>A0A2N3PSN1</accession>
<dbReference type="InterPro" id="IPR018089">
    <property type="entry name" value="OMPdecase_AS"/>
</dbReference>
<dbReference type="UniPathway" id="UPA00070">
    <property type="reaction ID" value="UER00120"/>
</dbReference>
<gene>
    <name evidence="9" type="primary">pyrF</name>
    <name evidence="14" type="ORF">CWS72_16230</name>
</gene>
<feature type="binding site" evidence="9 11">
    <location>
        <position position="33"/>
    </location>
    <ligand>
        <name>substrate</name>
    </ligand>
</feature>
<dbReference type="PANTHER" id="PTHR32119:SF2">
    <property type="entry name" value="OROTIDINE 5'-PHOSPHATE DECARBOXYLASE"/>
    <property type="match status" value="1"/>
</dbReference>
<organism evidence="14 15">
    <name type="scientific">Telmatospirillum siberiense</name>
    <dbReference type="NCBI Taxonomy" id="382514"/>
    <lineage>
        <taxon>Bacteria</taxon>
        <taxon>Pseudomonadati</taxon>
        <taxon>Pseudomonadota</taxon>
        <taxon>Alphaproteobacteria</taxon>
        <taxon>Rhodospirillales</taxon>
        <taxon>Rhodospirillaceae</taxon>
        <taxon>Telmatospirillum</taxon>
    </lineage>
</organism>
<comment type="pathway">
    <text evidence="2 9 12">Pyrimidine metabolism; UMP biosynthesis via de novo pathway; UMP from orotate: step 2/2.</text>
</comment>
<sequence>MTRNPVFCALDTTDPQAALALSRRLAGLVGGLKLGLEFFSANGPEGVRAVSDGGLPLFLDLKFHDIPNTVAGAVRGAVRLGPQMATLHACGGREMMKAAVDAAADAATKWGVARPQLLAVTVLTSMSQDDLAQSGVTGPLVDQVRRLAALAQEAGVDGVVCSPHEVDVLRAQCGPEFRLVIPGIRPAWAAANDQKRVLTPAEALAKGADWLVIGRPITAAADPAEAARRIQDELAGAIS</sequence>
<dbReference type="GO" id="GO:0006207">
    <property type="term" value="P:'de novo' pyrimidine nucleobase biosynthetic process"/>
    <property type="evidence" value="ECO:0007669"/>
    <property type="project" value="InterPro"/>
</dbReference>
<evidence type="ECO:0000259" key="13">
    <source>
        <dbReference type="SMART" id="SM00934"/>
    </source>
</evidence>
<comment type="caution">
    <text evidence="14">The sequence shown here is derived from an EMBL/GenBank/DDBJ whole genome shotgun (WGS) entry which is preliminary data.</text>
</comment>
<feature type="binding site" evidence="9 11">
    <location>
        <position position="215"/>
    </location>
    <ligand>
        <name>substrate</name>
    </ligand>
</feature>
<dbReference type="CDD" id="cd04725">
    <property type="entry name" value="OMP_decarboxylase_like"/>
    <property type="match status" value="1"/>
</dbReference>
<dbReference type="OrthoDB" id="9806203at2"/>
<evidence type="ECO:0000256" key="9">
    <source>
        <dbReference type="HAMAP-Rule" id="MF_01200"/>
    </source>
</evidence>
<dbReference type="RefSeq" id="WP_101251680.1">
    <property type="nucleotide sequence ID" value="NZ_PIUM01000020.1"/>
</dbReference>
<feature type="active site" description="For OMPdecase activity" evidence="10">
    <location>
        <position position="65"/>
    </location>
</feature>
<dbReference type="GO" id="GO:0004590">
    <property type="term" value="F:orotidine-5'-phosphate decarboxylase activity"/>
    <property type="evidence" value="ECO:0007669"/>
    <property type="project" value="UniProtKB-UniRule"/>
</dbReference>
<comment type="catalytic activity">
    <reaction evidence="7 9 12">
        <text>orotidine 5'-phosphate + H(+) = UMP + CO2</text>
        <dbReference type="Rhea" id="RHEA:11596"/>
        <dbReference type="ChEBI" id="CHEBI:15378"/>
        <dbReference type="ChEBI" id="CHEBI:16526"/>
        <dbReference type="ChEBI" id="CHEBI:57538"/>
        <dbReference type="ChEBI" id="CHEBI:57865"/>
        <dbReference type="EC" id="4.1.1.23"/>
    </reaction>
</comment>
<dbReference type="NCBIfam" id="NF001273">
    <property type="entry name" value="PRK00230.1"/>
    <property type="match status" value="1"/>
</dbReference>
<feature type="active site" description="For OMPdecase activity" evidence="10">
    <location>
        <position position="60"/>
    </location>
</feature>
<evidence type="ECO:0000256" key="4">
    <source>
        <dbReference type="ARBA" id="ARBA00022793"/>
    </source>
</evidence>
<evidence type="ECO:0000256" key="5">
    <source>
        <dbReference type="ARBA" id="ARBA00022975"/>
    </source>
</evidence>
<feature type="binding site" evidence="9 11">
    <location>
        <position position="11"/>
    </location>
    <ligand>
        <name>substrate</name>
    </ligand>
</feature>
<reference evidence="15" key="1">
    <citation type="submission" date="2017-12" db="EMBL/GenBank/DDBJ databases">
        <title>Draft genome sequence of Telmatospirillum siberiense 26-4b1T, an acidotolerant peatland alphaproteobacterium potentially involved in sulfur cycling.</title>
        <authorList>
            <person name="Hausmann B."/>
            <person name="Pjevac P."/>
            <person name="Schreck K."/>
            <person name="Herbold C.W."/>
            <person name="Daims H."/>
            <person name="Wagner M."/>
            <person name="Pester M."/>
            <person name="Loy A."/>
        </authorList>
    </citation>
    <scope>NUCLEOTIDE SEQUENCE [LARGE SCALE GENOMIC DNA]</scope>
    <source>
        <strain evidence="15">26-4b1</strain>
    </source>
</reference>
<feature type="binding site" evidence="9 11">
    <location>
        <position position="124"/>
    </location>
    <ligand>
        <name>substrate</name>
    </ligand>
</feature>
<comment type="similarity">
    <text evidence="8 9">Belongs to the OMP decarboxylase family. Type 1 subfamily.</text>
</comment>
<dbReference type="Pfam" id="PF00215">
    <property type="entry name" value="OMPdecase"/>
    <property type="match status" value="1"/>
</dbReference>
<dbReference type="NCBIfam" id="TIGR01740">
    <property type="entry name" value="pyrF"/>
    <property type="match status" value="1"/>
</dbReference>
<feature type="active site" description="Proton donor" evidence="9">
    <location>
        <position position="62"/>
    </location>
</feature>
<dbReference type="EC" id="4.1.1.23" evidence="9"/>
<dbReference type="PANTHER" id="PTHR32119">
    <property type="entry name" value="OROTIDINE 5'-PHOSPHATE DECARBOXYLASE"/>
    <property type="match status" value="1"/>
</dbReference>
<evidence type="ECO:0000256" key="1">
    <source>
        <dbReference type="ARBA" id="ARBA00002356"/>
    </source>
</evidence>
<dbReference type="Proteomes" id="UP000233293">
    <property type="component" value="Unassembled WGS sequence"/>
</dbReference>
<feature type="domain" description="Orotidine 5'-phosphate decarboxylase" evidence="13">
    <location>
        <begin position="5"/>
        <end position="230"/>
    </location>
</feature>
<evidence type="ECO:0000256" key="2">
    <source>
        <dbReference type="ARBA" id="ARBA00004861"/>
    </source>
</evidence>
<feature type="binding site" evidence="9 11">
    <location>
        <position position="214"/>
    </location>
    <ligand>
        <name>substrate</name>
    </ligand>
</feature>
<dbReference type="EMBL" id="PIUM01000020">
    <property type="protein sequence ID" value="PKU23410.1"/>
    <property type="molecule type" value="Genomic_DNA"/>
</dbReference>
<keyword evidence="6 9" id="KW-0456">Lyase</keyword>
<evidence type="ECO:0000256" key="10">
    <source>
        <dbReference type="PIRSR" id="PIRSR614732-1"/>
    </source>
</evidence>
<feature type="binding site" evidence="9 11">
    <location>
        <position position="194"/>
    </location>
    <ligand>
        <name>substrate</name>
    </ligand>
</feature>
<dbReference type="InterPro" id="IPR047596">
    <property type="entry name" value="OMPdecase_bac"/>
</dbReference>
<dbReference type="SMART" id="SM00934">
    <property type="entry name" value="OMPdecase"/>
    <property type="match status" value="1"/>
</dbReference>
<name>A0A2N3PSN1_9PROT</name>
<dbReference type="Gene3D" id="3.20.20.70">
    <property type="entry name" value="Aldolase class I"/>
    <property type="match status" value="1"/>
</dbReference>
<keyword evidence="5 9" id="KW-0665">Pyrimidine biosynthesis</keyword>
<dbReference type="PROSITE" id="PS00156">
    <property type="entry name" value="OMPDECASE"/>
    <property type="match status" value="1"/>
</dbReference>
<evidence type="ECO:0000256" key="3">
    <source>
        <dbReference type="ARBA" id="ARBA00011738"/>
    </source>
</evidence>
<dbReference type="InterPro" id="IPR013785">
    <property type="entry name" value="Aldolase_TIM"/>
</dbReference>
<dbReference type="InterPro" id="IPR011060">
    <property type="entry name" value="RibuloseP-bd_barrel"/>
</dbReference>
<comment type="subunit">
    <text evidence="3 9">Homodimer.</text>
</comment>
<evidence type="ECO:0000256" key="12">
    <source>
        <dbReference type="RuleBase" id="RU000512"/>
    </source>
</evidence>
<dbReference type="FunFam" id="3.20.20.70:FF:000015">
    <property type="entry name" value="Orotidine 5'-phosphate decarboxylase"/>
    <property type="match status" value="1"/>
</dbReference>
<feature type="active site" description="For OMPdecase activity" evidence="10">
    <location>
        <position position="62"/>
    </location>
</feature>
<dbReference type="GO" id="GO:0044205">
    <property type="term" value="P:'de novo' UMP biosynthetic process"/>
    <property type="evidence" value="ECO:0007669"/>
    <property type="project" value="UniProtKB-UniRule"/>
</dbReference>
<keyword evidence="4 9" id="KW-0210">Decarboxylase</keyword>
<evidence type="ECO:0000256" key="8">
    <source>
        <dbReference type="ARBA" id="ARBA00061012"/>
    </source>
</evidence>
<evidence type="ECO:0000256" key="7">
    <source>
        <dbReference type="ARBA" id="ARBA00049157"/>
    </source>
</evidence>
<dbReference type="GO" id="GO:0005829">
    <property type="term" value="C:cytosol"/>
    <property type="evidence" value="ECO:0007669"/>
    <property type="project" value="TreeGrafter"/>
</dbReference>
<proteinExistence type="inferred from homology"/>
<keyword evidence="15" id="KW-1185">Reference proteome</keyword>
<evidence type="ECO:0000256" key="6">
    <source>
        <dbReference type="ARBA" id="ARBA00023239"/>
    </source>
</evidence>
<evidence type="ECO:0000256" key="11">
    <source>
        <dbReference type="PIRSR" id="PIRSR614732-2"/>
    </source>
</evidence>
<evidence type="ECO:0000313" key="14">
    <source>
        <dbReference type="EMBL" id="PKU23410.1"/>
    </source>
</evidence>
<feature type="binding site" evidence="9">
    <location>
        <begin position="60"/>
        <end position="69"/>
    </location>
    <ligand>
        <name>substrate</name>
    </ligand>
</feature>